<evidence type="ECO:0008006" key="5">
    <source>
        <dbReference type="Google" id="ProtNLM"/>
    </source>
</evidence>
<keyword evidence="1" id="KW-0802">TPR repeat</keyword>
<dbReference type="EMBL" id="VJMJ01000128">
    <property type="protein sequence ID" value="KAF0732830.1"/>
    <property type="molecule type" value="Genomic_DNA"/>
</dbReference>
<protein>
    <recommendedName>
        <fullName evidence="5">MalT-like TPR region domain-containing protein</fullName>
    </recommendedName>
</protein>
<dbReference type="Gene3D" id="1.25.40.10">
    <property type="entry name" value="Tetratricopeptide repeat domain"/>
    <property type="match status" value="2"/>
</dbReference>
<evidence type="ECO:0000256" key="2">
    <source>
        <dbReference type="SAM" id="SignalP"/>
    </source>
</evidence>
<dbReference type="PROSITE" id="PS50005">
    <property type="entry name" value="TPR"/>
    <property type="match status" value="1"/>
</dbReference>
<keyword evidence="4" id="KW-1185">Reference proteome</keyword>
<evidence type="ECO:0000313" key="4">
    <source>
        <dbReference type="Proteomes" id="UP000481153"/>
    </source>
</evidence>
<evidence type="ECO:0000313" key="3">
    <source>
        <dbReference type="EMBL" id="KAF0732830.1"/>
    </source>
</evidence>
<keyword evidence="2" id="KW-0732">Signal</keyword>
<feature type="chain" id="PRO_5026084085" description="MalT-like TPR region domain-containing protein" evidence="2">
    <location>
        <begin position="18"/>
        <end position="417"/>
    </location>
</feature>
<evidence type="ECO:0000256" key="1">
    <source>
        <dbReference type="PROSITE-ProRule" id="PRU00339"/>
    </source>
</evidence>
<dbReference type="SMART" id="SM00028">
    <property type="entry name" value="TPR"/>
    <property type="match status" value="4"/>
</dbReference>
<reference evidence="3 4" key="1">
    <citation type="submission" date="2019-07" db="EMBL/GenBank/DDBJ databases">
        <title>Genomics analysis of Aphanomyces spp. identifies a new class of oomycete effector associated with host adaptation.</title>
        <authorList>
            <person name="Gaulin E."/>
        </authorList>
    </citation>
    <scope>NUCLEOTIDE SEQUENCE [LARGE SCALE GENOMIC DNA]</scope>
    <source>
        <strain evidence="3 4">ATCC 201684</strain>
    </source>
</reference>
<dbReference type="AlphaFoldDB" id="A0A6G0WZ39"/>
<dbReference type="Pfam" id="PF13424">
    <property type="entry name" value="TPR_12"/>
    <property type="match status" value="1"/>
</dbReference>
<dbReference type="VEuPathDB" id="FungiDB:AeMF1_001349"/>
<proteinExistence type="predicted"/>
<dbReference type="Proteomes" id="UP000481153">
    <property type="component" value="Unassembled WGS sequence"/>
</dbReference>
<dbReference type="InterPro" id="IPR011990">
    <property type="entry name" value="TPR-like_helical_dom_sf"/>
</dbReference>
<comment type="caution">
    <text evidence="3">The sequence shown here is derived from an EMBL/GenBank/DDBJ whole genome shotgun (WGS) entry which is preliminary data.</text>
</comment>
<organism evidence="3 4">
    <name type="scientific">Aphanomyces euteiches</name>
    <dbReference type="NCBI Taxonomy" id="100861"/>
    <lineage>
        <taxon>Eukaryota</taxon>
        <taxon>Sar</taxon>
        <taxon>Stramenopiles</taxon>
        <taxon>Oomycota</taxon>
        <taxon>Saprolegniomycetes</taxon>
        <taxon>Saprolegniales</taxon>
        <taxon>Verrucalvaceae</taxon>
        <taxon>Aphanomyces</taxon>
    </lineage>
</organism>
<feature type="repeat" description="TPR" evidence="1">
    <location>
        <begin position="142"/>
        <end position="175"/>
    </location>
</feature>
<sequence length="417" mass="46284">MWPSCLTILAAIAVVFGVAEEVDEIDVLPLVPFKPYQLPRMRWTDLNRVLGSKASDKMLTSKPMETLLGKIDVLKEDPTKFKKLSADEVKSLHGDDEFIAEKEVWVAFELLHERDFDAAIALLDQVKTQVVKQFGKQHPLYANALADLGYAYMESGDYVQANKFLVEAMEVDEGLQEKFGVYNTAASINLLATSAIRSSMGDFPTLSNIYESAFNGLHKASHDAQADILLNLANLYRLHWLPLRAINMFKLAKQYVSSSSLKYSDLLLGLGVSYLMEGEFHQGQNVLTSAVDIYNEQRPGSPGHWEAMYYLGTAKLMLGKYGGALELFQAVRKQLPADQSMPYARAVLMASIAQCLEKMDYIVQATAMVEAAQALLKSTKEDAIDNPLFLPYVQLKLDHLAAMLSKTDAAKHATADA</sequence>
<accession>A0A6G0WZ39</accession>
<feature type="signal peptide" evidence="2">
    <location>
        <begin position="1"/>
        <end position="17"/>
    </location>
</feature>
<dbReference type="Pfam" id="PF13432">
    <property type="entry name" value="TPR_16"/>
    <property type="match status" value="1"/>
</dbReference>
<name>A0A6G0WZ39_9STRA</name>
<gene>
    <name evidence="3" type="ORF">Ae201684_010159</name>
</gene>
<dbReference type="SUPFAM" id="SSF48452">
    <property type="entry name" value="TPR-like"/>
    <property type="match status" value="1"/>
</dbReference>
<dbReference type="InterPro" id="IPR019734">
    <property type="entry name" value="TPR_rpt"/>
</dbReference>